<evidence type="ECO:0000256" key="1">
    <source>
        <dbReference type="SAM" id="Coils"/>
    </source>
</evidence>
<organism evidence="3 4">
    <name type="scientific">Dendrothele bispora (strain CBS 962.96)</name>
    <dbReference type="NCBI Taxonomy" id="1314807"/>
    <lineage>
        <taxon>Eukaryota</taxon>
        <taxon>Fungi</taxon>
        <taxon>Dikarya</taxon>
        <taxon>Basidiomycota</taxon>
        <taxon>Agaricomycotina</taxon>
        <taxon>Agaricomycetes</taxon>
        <taxon>Agaricomycetidae</taxon>
        <taxon>Agaricales</taxon>
        <taxon>Agaricales incertae sedis</taxon>
        <taxon>Dendrothele</taxon>
    </lineage>
</organism>
<accession>A0A4V4HBY3</accession>
<protein>
    <recommendedName>
        <fullName evidence="5">CCHC-type domain-containing protein</fullName>
    </recommendedName>
</protein>
<evidence type="ECO:0000256" key="2">
    <source>
        <dbReference type="SAM" id="MobiDB-lite"/>
    </source>
</evidence>
<dbReference type="OrthoDB" id="2962718at2759"/>
<feature type="coiled-coil region" evidence="1">
    <location>
        <begin position="626"/>
        <end position="656"/>
    </location>
</feature>
<keyword evidence="4" id="KW-1185">Reference proteome</keyword>
<feature type="region of interest" description="Disordered" evidence="2">
    <location>
        <begin position="664"/>
        <end position="731"/>
    </location>
</feature>
<evidence type="ECO:0000313" key="4">
    <source>
        <dbReference type="Proteomes" id="UP000297245"/>
    </source>
</evidence>
<feature type="region of interest" description="Disordered" evidence="2">
    <location>
        <begin position="516"/>
        <end position="538"/>
    </location>
</feature>
<evidence type="ECO:0008006" key="5">
    <source>
        <dbReference type="Google" id="ProtNLM"/>
    </source>
</evidence>
<proteinExistence type="predicted"/>
<reference evidence="3 4" key="1">
    <citation type="journal article" date="2019" name="Nat. Ecol. Evol.">
        <title>Megaphylogeny resolves global patterns of mushroom evolution.</title>
        <authorList>
            <person name="Varga T."/>
            <person name="Krizsan K."/>
            <person name="Foldi C."/>
            <person name="Dima B."/>
            <person name="Sanchez-Garcia M."/>
            <person name="Sanchez-Ramirez S."/>
            <person name="Szollosi G.J."/>
            <person name="Szarkandi J.G."/>
            <person name="Papp V."/>
            <person name="Albert L."/>
            <person name="Andreopoulos W."/>
            <person name="Angelini C."/>
            <person name="Antonin V."/>
            <person name="Barry K.W."/>
            <person name="Bougher N.L."/>
            <person name="Buchanan P."/>
            <person name="Buyck B."/>
            <person name="Bense V."/>
            <person name="Catcheside P."/>
            <person name="Chovatia M."/>
            <person name="Cooper J."/>
            <person name="Damon W."/>
            <person name="Desjardin D."/>
            <person name="Finy P."/>
            <person name="Geml J."/>
            <person name="Haridas S."/>
            <person name="Hughes K."/>
            <person name="Justo A."/>
            <person name="Karasinski D."/>
            <person name="Kautmanova I."/>
            <person name="Kiss B."/>
            <person name="Kocsube S."/>
            <person name="Kotiranta H."/>
            <person name="LaButti K.M."/>
            <person name="Lechner B.E."/>
            <person name="Liimatainen K."/>
            <person name="Lipzen A."/>
            <person name="Lukacs Z."/>
            <person name="Mihaltcheva S."/>
            <person name="Morgado L.N."/>
            <person name="Niskanen T."/>
            <person name="Noordeloos M.E."/>
            <person name="Ohm R.A."/>
            <person name="Ortiz-Santana B."/>
            <person name="Ovrebo C."/>
            <person name="Racz N."/>
            <person name="Riley R."/>
            <person name="Savchenko A."/>
            <person name="Shiryaev A."/>
            <person name="Soop K."/>
            <person name="Spirin V."/>
            <person name="Szebenyi C."/>
            <person name="Tomsovsky M."/>
            <person name="Tulloss R.E."/>
            <person name="Uehling J."/>
            <person name="Grigoriev I.V."/>
            <person name="Vagvolgyi C."/>
            <person name="Papp T."/>
            <person name="Martin F.M."/>
            <person name="Miettinen O."/>
            <person name="Hibbett D.S."/>
            <person name="Nagy L.G."/>
        </authorList>
    </citation>
    <scope>NUCLEOTIDE SEQUENCE [LARGE SCALE GENOMIC DNA]</scope>
    <source>
        <strain evidence="3 4">CBS 962.96</strain>
    </source>
</reference>
<gene>
    <name evidence="3" type="ORF">K435DRAFT_873626</name>
</gene>
<dbReference type="EMBL" id="ML179834">
    <property type="protein sequence ID" value="THU81155.1"/>
    <property type="molecule type" value="Genomic_DNA"/>
</dbReference>
<feature type="compositionally biased region" description="Polar residues" evidence="2">
    <location>
        <begin position="1"/>
        <end position="16"/>
    </location>
</feature>
<sequence>MAHMSSNDKSASQTPIKQKIADETQRADHQAAVDQAVIQFAPRTQHSISGGEDFRVDVAYYLHRRLQLLNNLNVAPLPPTTFFTAEECTPTPPPTPFEEPTLTDSGFIPSRPPSVTSTSSKSSTPLSPVPSDLSVVPPVLLSVTNPQLSNIPSSTTQEIPGASSPEVPASTMSSKPAMPVPKGQGAPTLSAESAKDPELVVEYIESVEALLKRSNITDDAMKIEWLLRYLDLAVRRMWKMLFDQLKTEVKTYQACRDLLATYYPEIDEEAQNTLARFRKSLREFRDISETDERGLGVYRMYFDSGVKRLPEDKITDREKGELFLERLDSDFRARIIDRLFTLGKEIKNEKGGVKDPEHMYTSDDIIKTAVELASRHKPQSAIRGGVGLEQASRSDHVISGSDGLRAVKKEVMQIKSDLAETRAEIKTSNQNNEQLFKKSTTQLQETRKDFEERMLSLKQSSEKEWRNRMEEQNSTWQRQLQQMSWQMHPYQAPTLVTPVGYSQSCVPQSVPQVASAQYAQQRPGGGAPAPPQPQFNAGNQRLLSANDNCFFCRVKGHVLANCLELMAYISKGLCQMQGKFVKTVCGDMPPGAGEPGVTLKERLDKFNAANNIQGVAITVQSVNVAYTRDTYEMEELREALREKERETAQYRQTQVSSQFMNGAATYQPLPDHPGMFVPATHSEENLVNGPPENDPDTQSKEKVGSKPPANVLGGRADDREESGGVEKKNPYTYKIPQKKFDGVELEPTVNGRRVPAAPFHGVKDVTSMAKPGPTARPASAGGVKEKEGKTVRIEPLSWNTNRYKTGGNDENLSSMNKWSKSYTPAYHTKAEIEDEAIVDKMVEKILSAEVGTTVNDLMAVSKSVREGVRRKLTMRRVPTAQQNLLSRVFEFVEEATMVVASKELVGDSEEVGAPVPEVTSIFPEGSEDVSDKKNNVPEEYPTSDMSKENAEESVTEEILEAKDLAAIGSDGTLQYQEAERDDCELFSTFKVQRKEAKRQLSSGESGRRSGGFTKEGLVGGYMEVSVDAATHEPTPEYTLETYLASSFENNPPVLNSEAYPQKVGAEDDSQSLQGLEEGYEPESGVADWKVPYSEKPHLQLCLDSTSVGLLQKTLKTEEISEKIKTFQKKETPKTDFIPIVVEGVEPTGSFSQSSVSKVLPAGGDECDQVKLGNFVKPGEEKELITLSMVDLNLALRDESSRVASVALLRLLDDSEGREPCQERRRRKVVKKPDK</sequence>
<feature type="region of interest" description="Disordered" evidence="2">
    <location>
        <begin position="1"/>
        <end position="28"/>
    </location>
</feature>
<feature type="compositionally biased region" description="Low complexity" evidence="2">
    <location>
        <begin position="113"/>
        <end position="131"/>
    </location>
</feature>
<feature type="region of interest" description="Disordered" evidence="2">
    <location>
        <begin position="147"/>
        <end position="193"/>
    </location>
</feature>
<dbReference type="Proteomes" id="UP000297245">
    <property type="component" value="Unassembled WGS sequence"/>
</dbReference>
<feature type="region of interest" description="Disordered" evidence="2">
    <location>
        <begin position="84"/>
        <end position="131"/>
    </location>
</feature>
<feature type="region of interest" description="Disordered" evidence="2">
    <location>
        <begin position="763"/>
        <end position="788"/>
    </location>
</feature>
<name>A0A4V4HBY3_DENBC</name>
<feature type="compositionally biased region" description="Basic and acidic residues" evidence="2">
    <location>
        <begin position="19"/>
        <end position="28"/>
    </location>
</feature>
<evidence type="ECO:0000313" key="3">
    <source>
        <dbReference type="EMBL" id="THU81155.1"/>
    </source>
</evidence>
<feature type="coiled-coil region" evidence="1">
    <location>
        <begin position="404"/>
        <end position="438"/>
    </location>
</feature>
<feature type="region of interest" description="Disordered" evidence="2">
    <location>
        <begin position="919"/>
        <end position="950"/>
    </location>
</feature>
<feature type="compositionally biased region" description="Polar residues" evidence="2">
    <location>
        <begin position="147"/>
        <end position="158"/>
    </location>
</feature>
<keyword evidence="1" id="KW-0175">Coiled coil</keyword>
<dbReference type="AlphaFoldDB" id="A0A4V4HBY3"/>
<feature type="compositionally biased region" description="Basic and acidic residues" evidence="2">
    <location>
        <begin position="715"/>
        <end position="729"/>
    </location>
</feature>